<proteinExistence type="predicted"/>
<dbReference type="AlphaFoldDB" id="A0AAE1A1Q8"/>
<dbReference type="Proteomes" id="UP001283361">
    <property type="component" value="Unassembled WGS sequence"/>
</dbReference>
<evidence type="ECO:0000313" key="2">
    <source>
        <dbReference type="Proteomes" id="UP001283361"/>
    </source>
</evidence>
<comment type="caution">
    <text evidence="1">The sequence shown here is derived from an EMBL/GenBank/DDBJ whole genome shotgun (WGS) entry which is preliminary data.</text>
</comment>
<reference evidence="1" key="1">
    <citation type="journal article" date="2023" name="G3 (Bethesda)">
        <title>A reference genome for the long-term kleptoplast-retaining sea slug Elysia crispata morphotype clarki.</title>
        <authorList>
            <person name="Eastman K.E."/>
            <person name="Pendleton A.L."/>
            <person name="Shaikh M.A."/>
            <person name="Suttiyut T."/>
            <person name="Ogas R."/>
            <person name="Tomko P."/>
            <person name="Gavelis G."/>
            <person name="Widhalm J.R."/>
            <person name="Wisecaver J.H."/>
        </authorList>
    </citation>
    <scope>NUCLEOTIDE SEQUENCE</scope>
    <source>
        <strain evidence="1">ECLA1</strain>
    </source>
</reference>
<accession>A0AAE1A1Q8</accession>
<gene>
    <name evidence="1" type="ORF">RRG08_013135</name>
</gene>
<evidence type="ECO:0000313" key="1">
    <source>
        <dbReference type="EMBL" id="KAK3778871.1"/>
    </source>
</evidence>
<sequence length="88" mass="10112">MRVTGRYRLQVQPQDYTACSPIASPKYCSGNEALNYHAIILEYPNFLFRFKISTQSMRMRLRVSLAITAISCLTLPAKDIFINPNRLI</sequence>
<protein>
    <submittedName>
        <fullName evidence="1">Uncharacterized protein</fullName>
    </submittedName>
</protein>
<organism evidence="1 2">
    <name type="scientific">Elysia crispata</name>
    <name type="common">lettuce slug</name>
    <dbReference type="NCBI Taxonomy" id="231223"/>
    <lineage>
        <taxon>Eukaryota</taxon>
        <taxon>Metazoa</taxon>
        <taxon>Spiralia</taxon>
        <taxon>Lophotrochozoa</taxon>
        <taxon>Mollusca</taxon>
        <taxon>Gastropoda</taxon>
        <taxon>Heterobranchia</taxon>
        <taxon>Euthyneura</taxon>
        <taxon>Panpulmonata</taxon>
        <taxon>Sacoglossa</taxon>
        <taxon>Placobranchoidea</taxon>
        <taxon>Plakobranchidae</taxon>
        <taxon>Elysia</taxon>
    </lineage>
</organism>
<dbReference type="EMBL" id="JAWDGP010002895">
    <property type="protein sequence ID" value="KAK3778871.1"/>
    <property type="molecule type" value="Genomic_DNA"/>
</dbReference>
<name>A0AAE1A1Q8_9GAST</name>
<keyword evidence="2" id="KW-1185">Reference proteome</keyword>